<dbReference type="EMBL" id="JAWZYT010005050">
    <property type="protein sequence ID" value="KAK4291782.1"/>
    <property type="molecule type" value="Genomic_DNA"/>
</dbReference>
<dbReference type="Proteomes" id="UP001292094">
    <property type="component" value="Unassembled WGS sequence"/>
</dbReference>
<proteinExistence type="predicted"/>
<evidence type="ECO:0000256" key="1">
    <source>
        <dbReference type="SAM" id="MobiDB-lite"/>
    </source>
</evidence>
<gene>
    <name evidence="2" type="ORF">Pmani_035413</name>
</gene>
<feature type="region of interest" description="Disordered" evidence="1">
    <location>
        <begin position="1"/>
        <end position="21"/>
    </location>
</feature>
<protein>
    <submittedName>
        <fullName evidence="2">Uncharacterized protein</fullName>
    </submittedName>
</protein>
<reference evidence="2" key="1">
    <citation type="submission" date="2023-11" db="EMBL/GenBank/DDBJ databases">
        <title>Genome assemblies of two species of porcelain crab, Petrolisthes cinctipes and Petrolisthes manimaculis (Anomura: Porcellanidae).</title>
        <authorList>
            <person name="Angst P."/>
        </authorList>
    </citation>
    <scope>NUCLEOTIDE SEQUENCE</scope>
    <source>
        <strain evidence="2">PB745_02</strain>
        <tissue evidence="2">Gill</tissue>
    </source>
</reference>
<comment type="caution">
    <text evidence="2">The sequence shown here is derived from an EMBL/GenBank/DDBJ whole genome shotgun (WGS) entry which is preliminary data.</text>
</comment>
<evidence type="ECO:0000313" key="2">
    <source>
        <dbReference type="EMBL" id="KAK4291782.1"/>
    </source>
</evidence>
<organism evidence="2 3">
    <name type="scientific">Petrolisthes manimaculis</name>
    <dbReference type="NCBI Taxonomy" id="1843537"/>
    <lineage>
        <taxon>Eukaryota</taxon>
        <taxon>Metazoa</taxon>
        <taxon>Ecdysozoa</taxon>
        <taxon>Arthropoda</taxon>
        <taxon>Crustacea</taxon>
        <taxon>Multicrustacea</taxon>
        <taxon>Malacostraca</taxon>
        <taxon>Eumalacostraca</taxon>
        <taxon>Eucarida</taxon>
        <taxon>Decapoda</taxon>
        <taxon>Pleocyemata</taxon>
        <taxon>Anomura</taxon>
        <taxon>Galatheoidea</taxon>
        <taxon>Porcellanidae</taxon>
        <taxon>Petrolisthes</taxon>
    </lineage>
</organism>
<sequence>NLKPEGQEGGADEPPGEDWLPVGGAVVVSEKTEHILNSHQVAENKRETEEVVHCGDVTNKVSKQSKKKEESLGFG</sequence>
<keyword evidence="3" id="KW-1185">Reference proteome</keyword>
<evidence type="ECO:0000313" key="3">
    <source>
        <dbReference type="Proteomes" id="UP001292094"/>
    </source>
</evidence>
<accession>A0AAE1TNH3</accession>
<dbReference type="AlphaFoldDB" id="A0AAE1TNH3"/>
<feature type="non-terminal residue" evidence="2">
    <location>
        <position position="1"/>
    </location>
</feature>
<name>A0AAE1TNH3_9EUCA</name>